<dbReference type="InterPro" id="IPR013324">
    <property type="entry name" value="RNA_pol_sigma_r3/r4-like"/>
</dbReference>
<dbReference type="PANTHER" id="PTHR47756:SF2">
    <property type="entry name" value="BLL6612 PROTEIN"/>
    <property type="match status" value="1"/>
</dbReference>
<dbReference type="InterPro" id="IPR013325">
    <property type="entry name" value="RNA_pol_sigma_r2"/>
</dbReference>
<evidence type="ECO:0000313" key="8">
    <source>
        <dbReference type="EMBL" id="MBB4761880.1"/>
    </source>
</evidence>
<dbReference type="Gene3D" id="1.10.1740.10">
    <property type="match status" value="1"/>
</dbReference>
<dbReference type="InterPro" id="IPR007627">
    <property type="entry name" value="RNA_pol_sigma70_r2"/>
</dbReference>
<comment type="similarity">
    <text evidence="1">Belongs to the sigma-70 factor family. ECF subfamily.</text>
</comment>
<dbReference type="Pfam" id="PF20239">
    <property type="entry name" value="DUF6596"/>
    <property type="match status" value="1"/>
</dbReference>
<name>A0A7W7HW76_9ACTN</name>
<dbReference type="Proteomes" id="UP000578112">
    <property type="component" value="Unassembled WGS sequence"/>
</dbReference>
<dbReference type="InterPro" id="IPR014284">
    <property type="entry name" value="RNA_pol_sigma-70_dom"/>
</dbReference>
<evidence type="ECO:0000256" key="2">
    <source>
        <dbReference type="ARBA" id="ARBA00023015"/>
    </source>
</evidence>
<keyword evidence="3" id="KW-0731">Sigma factor</keyword>
<organism evidence="8 9">
    <name type="scientific">Actinoplanes digitatis</name>
    <dbReference type="NCBI Taxonomy" id="1868"/>
    <lineage>
        <taxon>Bacteria</taxon>
        <taxon>Bacillati</taxon>
        <taxon>Actinomycetota</taxon>
        <taxon>Actinomycetes</taxon>
        <taxon>Micromonosporales</taxon>
        <taxon>Micromonosporaceae</taxon>
        <taxon>Actinoplanes</taxon>
    </lineage>
</organism>
<feature type="domain" description="DUF6596" evidence="7">
    <location>
        <begin position="171"/>
        <end position="270"/>
    </location>
</feature>
<dbReference type="GO" id="GO:0003677">
    <property type="term" value="F:DNA binding"/>
    <property type="evidence" value="ECO:0007669"/>
    <property type="project" value="InterPro"/>
</dbReference>
<feature type="domain" description="RNA polymerase sigma-70 region 2" evidence="5">
    <location>
        <begin position="7"/>
        <end position="70"/>
    </location>
</feature>
<evidence type="ECO:0000259" key="5">
    <source>
        <dbReference type="Pfam" id="PF04542"/>
    </source>
</evidence>
<dbReference type="SUPFAM" id="SSF88946">
    <property type="entry name" value="Sigma2 domain of RNA polymerase sigma factors"/>
    <property type="match status" value="1"/>
</dbReference>
<protein>
    <submittedName>
        <fullName evidence="8">RNA polymerase sigma-70 factor (ECF subfamily)</fullName>
    </submittedName>
</protein>
<dbReference type="InterPro" id="IPR036388">
    <property type="entry name" value="WH-like_DNA-bd_sf"/>
</dbReference>
<evidence type="ECO:0000256" key="1">
    <source>
        <dbReference type="ARBA" id="ARBA00010641"/>
    </source>
</evidence>
<dbReference type="Pfam" id="PF08281">
    <property type="entry name" value="Sigma70_r4_2"/>
    <property type="match status" value="1"/>
</dbReference>
<evidence type="ECO:0000259" key="6">
    <source>
        <dbReference type="Pfam" id="PF08281"/>
    </source>
</evidence>
<proteinExistence type="inferred from homology"/>
<accession>A0A7W7HW76</accession>
<dbReference type="AlphaFoldDB" id="A0A7W7HW76"/>
<dbReference type="SUPFAM" id="SSF88659">
    <property type="entry name" value="Sigma3 and sigma4 domains of RNA polymerase sigma factors"/>
    <property type="match status" value="1"/>
</dbReference>
<keyword evidence="2" id="KW-0805">Transcription regulation</keyword>
<evidence type="ECO:0000313" key="9">
    <source>
        <dbReference type="Proteomes" id="UP000578112"/>
    </source>
</evidence>
<keyword evidence="9" id="KW-1185">Reference proteome</keyword>
<dbReference type="EMBL" id="JACHNH010000001">
    <property type="protein sequence ID" value="MBB4761880.1"/>
    <property type="molecule type" value="Genomic_DNA"/>
</dbReference>
<dbReference type="RefSeq" id="WP_184992594.1">
    <property type="nucleotide sequence ID" value="NZ_BOMK01000002.1"/>
</dbReference>
<dbReference type="GO" id="GO:0006352">
    <property type="term" value="P:DNA-templated transcription initiation"/>
    <property type="evidence" value="ECO:0007669"/>
    <property type="project" value="InterPro"/>
</dbReference>
<dbReference type="InterPro" id="IPR046531">
    <property type="entry name" value="DUF6596"/>
</dbReference>
<dbReference type="Gene3D" id="1.10.10.10">
    <property type="entry name" value="Winged helix-like DNA-binding domain superfamily/Winged helix DNA-binding domain"/>
    <property type="match status" value="1"/>
</dbReference>
<comment type="caution">
    <text evidence="8">The sequence shown here is derived from an EMBL/GenBank/DDBJ whole genome shotgun (WGS) entry which is preliminary data.</text>
</comment>
<evidence type="ECO:0000259" key="7">
    <source>
        <dbReference type="Pfam" id="PF20239"/>
    </source>
</evidence>
<feature type="domain" description="RNA polymerase sigma factor 70 region 4 type 2" evidence="6">
    <location>
        <begin position="102"/>
        <end position="153"/>
    </location>
</feature>
<dbReference type="PANTHER" id="PTHR47756">
    <property type="entry name" value="BLL6612 PROTEIN-RELATED"/>
    <property type="match status" value="1"/>
</dbReference>
<dbReference type="Pfam" id="PF04542">
    <property type="entry name" value="Sigma70_r2"/>
    <property type="match status" value="1"/>
</dbReference>
<dbReference type="GO" id="GO:0016987">
    <property type="term" value="F:sigma factor activity"/>
    <property type="evidence" value="ECO:0007669"/>
    <property type="project" value="UniProtKB-KW"/>
</dbReference>
<dbReference type="NCBIfam" id="TIGR02937">
    <property type="entry name" value="sigma70-ECF"/>
    <property type="match status" value="1"/>
</dbReference>
<sequence length="394" mass="43608">MDLGLVYREEYGRCVATLVRLLGDINLAEEAVQDAFAVAVEKWETLPPNPGAWIVTTARNRAIDRLRRESTREARHAQALLLYQKDEPGEVGPVKDDQLRLIFTCCHPALAPDARTALTLRLLAGLEVPEIARAYLVPEPTIAQRIVRAKKKIRDAHIPYRVPRAEELPDRLPPVLTVLYLMFNEGYTATTGTLIRTDLCAEAIRLARELAALMPDEFEALGLLALLLLTEARRPARLGPAGELILLADQDRSLWDRALIAEGHDLVRRCLRRNRPGPYQIQAAINAVHTDGAATDWSQVLALYDQLWPLMPTPIVALNRAVAVAEVHGPAVALAVLDDVDIPGYHRLPATRADLLVRLGRDAEAAAAYDQAIALAGNETERDFLLARRAGLHR</sequence>
<gene>
    <name evidence="8" type="ORF">BJ971_002436</name>
</gene>
<evidence type="ECO:0000256" key="3">
    <source>
        <dbReference type="ARBA" id="ARBA00023082"/>
    </source>
</evidence>
<keyword evidence="4" id="KW-0804">Transcription</keyword>
<evidence type="ECO:0000256" key="4">
    <source>
        <dbReference type="ARBA" id="ARBA00023163"/>
    </source>
</evidence>
<reference evidence="8 9" key="1">
    <citation type="submission" date="2020-08" db="EMBL/GenBank/DDBJ databases">
        <title>Sequencing the genomes of 1000 actinobacteria strains.</title>
        <authorList>
            <person name="Klenk H.-P."/>
        </authorList>
    </citation>
    <scope>NUCLEOTIDE SEQUENCE [LARGE SCALE GENOMIC DNA]</scope>
    <source>
        <strain evidence="8 9">DSM 43149</strain>
    </source>
</reference>
<dbReference type="InterPro" id="IPR013249">
    <property type="entry name" value="RNA_pol_sigma70_r4_t2"/>
</dbReference>